<evidence type="ECO:0000256" key="11">
    <source>
        <dbReference type="ARBA" id="ARBA00023014"/>
    </source>
</evidence>
<proteinExistence type="inferred from homology"/>
<dbReference type="SUPFAM" id="SSF102114">
    <property type="entry name" value="Radical SAM enzymes"/>
    <property type="match status" value="1"/>
</dbReference>
<feature type="domain" description="Radical SAM core" evidence="12">
    <location>
        <begin position="97"/>
        <end position="326"/>
    </location>
</feature>
<evidence type="ECO:0000256" key="3">
    <source>
        <dbReference type="ARBA" id="ARBA00022485"/>
    </source>
</evidence>
<evidence type="ECO:0000256" key="5">
    <source>
        <dbReference type="ARBA" id="ARBA00022552"/>
    </source>
</evidence>
<evidence type="ECO:0000256" key="10">
    <source>
        <dbReference type="ARBA" id="ARBA00023004"/>
    </source>
</evidence>
<keyword evidence="9" id="KW-0479">Metal-binding</keyword>
<name>A0A381NHD7_9ZZZZ</name>
<evidence type="ECO:0000313" key="13">
    <source>
        <dbReference type="EMBL" id="SUZ53996.1"/>
    </source>
</evidence>
<dbReference type="Pfam" id="PF04055">
    <property type="entry name" value="Radical_SAM"/>
    <property type="match status" value="1"/>
</dbReference>
<keyword evidence="4" id="KW-0963">Cytoplasm</keyword>
<dbReference type="GO" id="GO:0051539">
    <property type="term" value="F:4 iron, 4 sulfur cluster binding"/>
    <property type="evidence" value="ECO:0007669"/>
    <property type="project" value="UniProtKB-KW"/>
</dbReference>
<gene>
    <name evidence="13" type="ORF">METZ01_LOCUS6850</name>
</gene>
<evidence type="ECO:0000256" key="8">
    <source>
        <dbReference type="ARBA" id="ARBA00022691"/>
    </source>
</evidence>
<dbReference type="GO" id="GO:0046872">
    <property type="term" value="F:metal ion binding"/>
    <property type="evidence" value="ECO:0007669"/>
    <property type="project" value="UniProtKB-KW"/>
</dbReference>
<dbReference type="PROSITE" id="PS51918">
    <property type="entry name" value="RADICAL_SAM"/>
    <property type="match status" value="1"/>
</dbReference>
<keyword evidence="8" id="KW-0949">S-adenosyl-L-methionine</keyword>
<dbReference type="GO" id="GO:0070475">
    <property type="term" value="P:rRNA base methylation"/>
    <property type="evidence" value="ECO:0007669"/>
    <property type="project" value="InterPro"/>
</dbReference>
<organism evidence="13">
    <name type="scientific">marine metagenome</name>
    <dbReference type="NCBI Taxonomy" id="408172"/>
    <lineage>
        <taxon>unclassified sequences</taxon>
        <taxon>metagenomes</taxon>
        <taxon>ecological metagenomes</taxon>
    </lineage>
</organism>
<keyword evidence="7" id="KW-0808">Transferase</keyword>
<dbReference type="Gene3D" id="3.20.20.70">
    <property type="entry name" value="Aldolase class I"/>
    <property type="match status" value="1"/>
</dbReference>
<dbReference type="PIRSF" id="PIRSF006004">
    <property type="entry name" value="CHP00048"/>
    <property type="match status" value="1"/>
</dbReference>
<keyword evidence="10" id="KW-0408">Iron</keyword>
<dbReference type="GO" id="GO:0005737">
    <property type="term" value="C:cytoplasm"/>
    <property type="evidence" value="ECO:0007669"/>
    <property type="project" value="UniProtKB-SubCell"/>
</dbReference>
<dbReference type="PANTHER" id="PTHR30544">
    <property type="entry name" value="23S RRNA METHYLTRANSFERASE"/>
    <property type="match status" value="1"/>
</dbReference>
<accession>A0A381NHD7</accession>
<keyword evidence="3" id="KW-0004">4Fe-4S</keyword>
<keyword evidence="11" id="KW-0411">Iron-sulfur</keyword>
<dbReference type="FunFam" id="3.20.20.70:FF:000014">
    <property type="entry name" value="Probable dual-specificity RNA methyltransferase RlmN"/>
    <property type="match status" value="1"/>
</dbReference>
<dbReference type="SFLD" id="SFLDF00275">
    <property type="entry name" value="adenosine_C2_methyltransferase"/>
    <property type="match status" value="1"/>
</dbReference>
<evidence type="ECO:0000256" key="4">
    <source>
        <dbReference type="ARBA" id="ARBA00022490"/>
    </source>
</evidence>
<dbReference type="Gene3D" id="1.10.150.530">
    <property type="match status" value="1"/>
</dbReference>
<dbReference type="CDD" id="cd01335">
    <property type="entry name" value="Radical_SAM"/>
    <property type="match status" value="1"/>
</dbReference>
<feature type="non-terminal residue" evidence="13">
    <location>
        <position position="1"/>
    </location>
</feature>
<evidence type="ECO:0000256" key="6">
    <source>
        <dbReference type="ARBA" id="ARBA00022603"/>
    </source>
</evidence>
<dbReference type="SFLD" id="SFLDG01062">
    <property type="entry name" value="methyltransferase_(Class_A)"/>
    <property type="match status" value="1"/>
</dbReference>
<keyword evidence="6" id="KW-0489">Methyltransferase</keyword>
<dbReference type="PANTHER" id="PTHR30544:SF5">
    <property type="entry name" value="RADICAL SAM CORE DOMAIN-CONTAINING PROTEIN"/>
    <property type="match status" value="1"/>
</dbReference>
<reference evidence="13" key="1">
    <citation type="submission" date="2018-05" db="EMBL/GenBank/DDBJ databases">
        <authorList>
            <person name="Lanie J.A."/>
            <person name="Ng W.-L."/>
            <person name="Kazmierczak K.M."/>
            <person name="Andrzejewski T.M."/>
            <person name="Davidsen T.M."/>
            <person name="Wayne K.J."/>
            <person name="Tettelin H."/>
            <person name="Glass J.I."/>
            <person name="Rusch D."/>
            <person name="Podicherti R."/>
            <person name="Tsui H.-C.T."/>
            <person name="Winkler M.E."/>
        </authorList>
    </citation>
    <scope>NUCLEOTIDE SEQUENCE</scope>
</reference>
<dbReference type="InterPro" id="IPR004383">
    <property type="entry name" value="rRNA_lsu_MTrfase_RlmN/Cfr"/>
</dbReference>
<dbReference type="GO" id="GO:0030488">
    <property type="term" value="P:tRNA methylation"/>
    <property type="evidence" value="ECO:0007669"/>
    <property type="project" value="InterPro"/>
</dbReference>
<dbReference type="NCBIfam" id="TIGR00048">
    <property type="entry name" value="rRNA_mod_RlmN"/>
    <property type="match status" value="1"/>
</dbReference>
<evidence type="ECO:0000256" key="2">
    <source>
        <dbReference type="ARBA" id="ARBA00004496"/>
    </source>
</evidence>
<keyword evidence="5" id="KW-0698">rRNA processing</keyword>
<dbReference type="GO" id="GO:0008173">
    <property type="term" value="F:RNA methyltransferase activity"/>
    <property type="evidence" value="ECO:0007669"/>
    <property type="project" value="InterPro"/>
</dbReference>
<dbReference type="AlphaFoldDB" id="A0A381NHD7"/>
<dbReference type="InterPro" id="IPR040072">
    <property type="entry name" value="Methyltransferase_A"/>
</dbReference>
<evidence type="ECO:0000256" key="1">
    <source>
        <dbReference type="ARBA" id="ARBA00001966"/>
    </source>
</evidence>
<evidence type="ECO:0000256" key="9">
    <source>
        <dbReference type="ARBA" id="ARBA00022723"/>
    </source>
</evidence>
<evidence type="ECO:0000259" key="12">
    <source>
        <dbReference type="PROSITE" id="PS51918"/>
    </source>
</evidence>
<evidence type="ECO:0000256" key="7">
    <source>
        <dbReference type="ARBA" id="ARBA00022679"/>
    </source>
</evidence>
<dbReference type="InterPro" id="IPR027492">
    <property type="entry name" value="RNA_MTrfase_RlmN"/>
</dbReference>
<dbReference type="SFLD" id="SFLDS00029">
    <property type="entry name" value="Radical_SAM"/>
    <property type="match status" value="1"/>
</dbReference>
<dbReference type="InterPro" id="IPR058240">
    <property type="entry name" value="rSAM_sf"/>
</dbReference>
<comment type="subcellular location">
    <subcellularLocation>
        <location evidence="2">Cytoplasm</location>
    </subcellularLocation>
</comment>
<dbReference type="InterPro" id="IPR013785">
    <property type="entry name" value="Aldolase_TIM"/>
</dbReference>
<dbReference type="InterPro" id="IPR007197">
    <property type="entry name" value="rSAM"/>
</dbReference>
<comment type="cofactor">
    <cofactor evidence="1">
        <name>[4Fe-4S] cluster</name>
        <dbReference type="ChEBI" id="CHEBI:49883"/>
    </cofactor>
</comment>
<sequence>VDGRPTSRYDLDRQELSDLLDGQPAYRLDQLWQGLYRDLAEPDQITTLPTDLRRELLERLPAALALDTRSEGDGGDTVKWLWKLADGALIETVLMHYDDRSTVCVSTQVGCAMACGFCATGQMGFDRHLSTGEILEQVVRAQLEAGDRRVSNVVFMGMGEPLANYDRTWAAVERIHGDLGLSARHLTISTVGLVPGIRRLATEDLPVNLAVSLHAADDGLRDELVPINRRWPLAELARACAEHVAATGRRLSFEWALIHDTNDRPVDAERLAAYARPLGAHINLIPLNPTPGWPTRGSAPDRVRAFADELRSRGANVTVRRTRGTDIDAACGQLRADRVGGRDASRVADPVRRAVETAPSAGRIQPRP</sequence>
<dbReference type="HAMAP" id="MF_01849">
    <property type="entry name" value="RNA_methyltr_RlmN"/>
    <property type="match status" value="1"/>
</dbReference>
<protein>
    <recommendedName>
        <fullName evidence="12">Radical SAM core domain-containing protein</fullName>
    </recommendedName>
</protein>
<dbReference type="EMBL" id="UINC01000362">
    <property type="protein sequence ID" value="SUZ53996.1"/>
    <property type="molecule type" value="Genomic_DNA"/>
</dbReference>